<evidence type="ECO:0000259" key="7">
    <source>
        <dbReference type="Pfam" id="PF00248"/>
    </source>
</evidence>
<feature type="active site" description="Proton donor" evidence="4">
    <location>
        <position position="70"/>
    </location>
</feature>
<gene>
    <name evidence="8" type="ORF">CDAUBV1_LOCUS5025</name>
</gene>
<evidence type="ECO:0000256" key="4">
    <source>
        <dbReference type="PIRSR" id="PIRSR000097-1"/>
    </source>
</evidence>
<dbReference type="InterPro" id="IPR036812">
    <property type="entry name" value="NAD(P)_OxRdtase_dom_sf"/>
</dbReference>
<sequence length="325" mass="36556">MGRKVGISLPANSPLSLASRLAMETLEFSDGQRIPVLGLGTWNSPARQVKNAVKVALEAGYRHIDCAYLYGNEKQVGEALDESLKELKLKREDVFVTSKLWCTFHQPELVRKCCEKSLSDLRLSHLDLYLIHWPFAMQDSHGHPNSSHSPSLADTWKAMERLVDDGLVRSIGVSNFNRRQIDGILNICRIKPVNLQIEIHANFPNTKLVEYAQSKGLVVTAYSPLGSPAAAPGRTNLLTQPWVISVAKNHNKTPAQVLLRWLLQRRIVVIPKSVTPSRILENSKIFDFTLSSDEMKVMSTSGLNERQIRFSGMKSHPEYPFNDEF</sequence>
<dbReference type="AlphaFoldDB" id="A0AAV2T835"/>
<feature type="site" description="Lowers pKa of active site Tyr" evidence="6">
    <location>
        <position position="99"/>
    </location>
</feature>
<name>A0AAV2T835_CALDB</name>
<organism evidence="8 9">
    <name type="scientific">Calicophoron daubneyi</name>
    <name type="common">Rumen fluke</name>
    <name type="synonym">Paramphistomum daubneyi</name>
    <dbReference type="NCBI Taxonomy" id="300641"/>
    <lineage>
        <taxon>Eukaryota</taxon>
        <taxon>Metazoa</taxon>
        <taxon>Spiralia</taxon>
        <taxon>Lophotrochozoa</taxon>
        <taxon>Platyhelminthes</taxon>
        <taxon>Trematoda</taxon>
        <taxon>Digenea</taxon>
        <taxon>Plagiorchiida</taxon>
        <taxon>Pronocephalata</taxon>
        <taxon>Paramphistomoidea</taxon>
        <taxon>Paramphistomidae</taxon>
        <taxon>Calicophoron</taxon>
    </lineage>
</organism>
<evidence type="ECO:0000256" key="1">
    <source>
        <dbReference type="ARBA" id="ARBA00007905"/>
    </source>
</evidence>
<evidence type="ECO:0000256" key="3">
    <source>
        <dbReference type="ARBA" id="ARBA00023002"/>
    </source>
</evidence>
<keyword evidence="3" id="KW-0560">Oxidoreductase</keyword>
<reference evidence="8" key="1">
    <citation type="submission" date="2024-06" db="EMBL/GenBank/DDBJ databases">
        <authorList>
            <person name="Liu X."/>
            <person name="Lenzi L."/>
            <person name="Haldenby T S."/>
            <person name="Uol C."/>
        </authorList>
    </citation>
    <scope>NUCLEOTIDE SEQUENCE</scope>
</reference>
<dbReference type="Proteomes" id="UP001497525">
    <property type="component" value="Unassembled WGS sequence"/>
</dbReference>
<dbReference type="Pfam" id="PF00248">
    <property type="entry name" value="Aldo_ket_red"/>
    <property type="match status" value="1"/>
</dbReference>
<protein>
    <recommendedName>
        <fullName evidence="7">NADP-dependent oxidoreductase domain-containing protein</fullName>
    </recommendedName>
</protein>
<dbReference type="PROSITE" id="PS00798">
    <property type="entry name" value="ALDOKETO_REDUCTASE_1"/>
    <property type="match status" value="1"/>
</dbReference>
<dbReference type="SUPFAM" id="SSF51430">
    <property type="entry name" value="NAD(P)-linked oxidoreductase"/>
    <property type="match status" value="1"/>
</dbReference>
<dbReference type="PIRSF" id="PIRSF000097">
    <property type="entry name" value="AKR"/>
    <property type="match status" value="1"/>
</dbReference>
<comment type="similarity">
    <text evidence="1">Belongs to the aldo/keto reductase family.</text>
</comment>
<dbReference type="Gene3D" id="3.20.20.100">
    <property type="entry name" value="NADP-dependent oxidoreductase domain"/>
    <property type="match status" value="1"/>
</dbReference>
<dbReference type="FunFam" id="3.20.20.100:FF:000006">
    <property type="entry name" value="Aldo-keto reductase family 1 member A1"/>
    <property type="match status" value="1"/>
</dbReference>
<dbReference type="InterPro" id="IPR023210">
    <property type="entry name" value="NADP_OxRdtase_dom"/>
</dbReference>
<dbReference type="PROSITE" id="PS00062">
    <property type="entry name" value="ALDOKETO_REDUCTASE_2"/>
    <property type="match status" value="1"/>
</dbReference>
<dbReference type="PANTHER" id="PTHR11732">
    <property type="entry name" value="ALDO/KETO REDUCTASE"/>
    <property type="match status" value="1"/>
</dbReference>
<accession>A0AAV2T835</accession>
<evidence type="ECO:0000256" key="5">
    <source>
        <dbReference type="PIRSR" id="PIRSR000097-2"/>
    </source>
</evidence>
<feature type="binding site" evidence="5">
    <location>
        <position position="132"/>
    </location>
    <ligand>
        <name>substrate</name>
    </ligand>
</feature>
<dbReference type="EMBL" id="CAXLJL010000121">
    <property type="protein sequence ID" value="CAL5132179.1"/>
    <property type="molecule type" value="Genomic_DNA"/>
</dbReference>
<evidence type="ECO:0000313" key="8">
    <source>
        <dbReference type="EMBL" id="CAL5132179.1"/>
    </source>
</evidence>
<evidence type="ECO:0000256" key="6">
    <source>
        <dbReference type="PIRSR" id="PIRSR000097-3"/>
    </source>
</evidence>
<comment type="caution">
    <text evidence="8">The sequence shown here is derived from an EMBL/GenBank/DDBJ whole genome shotgun (WGS) entry which is preliminary data.</text>
</comment>
<proteinExistence type="inferred from homology"/>
<evidence type="ECO:0000313" key="9">
    <source>
        <dbReference type="Proteomes" id="UP001497525"/>
    </source>
</evidence>
<dbReference type="GO" id="GO:0016491">
    <property type="term" value="F:oxidoreductase activity"/>
    <property type="evidence" value="ECO:0007669"/>
    <property type="project" value="UniProtKB-KW"/>
</dbReference>
<keyword evidence="2" id="KW-0521">NADP</keyword>
<dbReference type="PRINTS" id="PR00069">
    <property type="entry name" value="ALDKETRDTASE"/>
</dbReference>
<dbReference type="PROSITE" id="PS00063">
    <property type="entry name" value="ALDOKETO_REDUCTASE_3"/>
    <property type="match status" value="1"/>
</dbReference>
<dbReference type="InterPro" id="IPR020471">
    <property type="entry name" value="AKR"/>
</dbReference>
<evidence type="ECO:0000256" key="2">
    <source>
        <dbReference type="ARBA" id="ARBA00022857"/>
    </source>
</evidence>
<feature type="domain" description="NADP-dependent oxidoreductase" evidence="7">
    <location>
        <begin position="37"/>
        <end position="297"/>
    </location>
</feature>
<dbReference type="InterPro" id="IPR018170">
    <property type="entry name" value="Aldo/ket_reductase_CS"/>
</dbReference>